<evidence type="ECO:0000313" key="6">
    <source>
        <dbReference type="EMBL" id="MBC6492584.1"/>
    </source>
</evidence>
<evidence type="ECO:0000256" key="1">
    <source>
        <dbReference type="ARBA" id="ARBA00004442"/>
    </source>
</evidence>
<dbReference type="RefSeq" id="WP_187257899.1">
    <property type="nucleotide sequence ID" value="NZ_JBHULF010000020.1"/>
</dbReference>
<keyword evidence="2 4" id="KW-0472">Membrane</keyword>
<comment type="subcellular location">
    <subcellularLocation>
        <location evidence="1">Cell outer membrane</location>
    </subcellularLocation>
</comment>
<accession>A0ABR7MCN5</accession>
<dbReference type="InterPro" id="IPR006665">
    <property type="entry name" value="OmpA-like"/>
</dbReference>
<name>A0ABR7MCN5_9BACT</name>
<dbReference type="PANTHER" id="PTHR30329:SF21">
    <property type="entry name" value="LIPOPROTEIN YIAD-RELATED"/>
    <property type="match status" value="1"/>
</dbReference>
<dbReference type="CDD" id="cd07185">
    <property type="entry name" value="OmpA_C-like"/>
    <property type="match status" value="1"/>
</dbReference>
<dbReference type="Proteomes" id="UP000765802">
    <property type="component" value="Unassembled WGS sequence"/>
</dbReference>
<dbReference type="EMBL" id="MBUA01000028">
    <property type="protein sequence ID" value="MBC6492584.1"/>
    <property type="molecule type" value="Genomic_DNA"/>
</dbReference>
<dbReference type="PRINTS" id="PR01021">
    <property type="entry name" value="OMPADOMAIN"/>
</dbReference>
<gene>
    <name evidence="6" type="ORF">BC349_16095</name>
</gene>
<keyword evidence="3" id="KW-0998">Cell outer membrane</keyword>
<keyword evidence="7" id="KW-1185">Reference proteome</keyword>
<evidence type="ECO:0000256" key="2">
    <source>
        <dbReference type="ARBA" id="ARBA00023136"/>
    </source>
</evidence>
<dbReference type="Pfam" id="PF00691">
    <property type="entry name" value="OmpA"/>
    <property type="match status" value="1"/>
</dbReference>
<dbReference type="SUPFAM" id="SSF103088">
    <property type="entry name" value="OmpA-like"/>
    <property type="match status" value="1"/>
</dbReference>
<evidence type="ECO:0000256" key="3">
    <source>
        <dbReference type="ARBA" id="ARBA00023237"/>
    </source>
</evidence>
<dbReference type="PANTHER" id="PTHR30329">
    <property type="entry name" value="STATOR ELEMENT OF FLAGELLAR MOTOR COMPLEX"/>
    <property type="match status" value="1"/>
</dbReference>
<evidence type="ECO:0000313" key="7">
    <source>
        <dbReference type="Proteomes" id="UP000765802"/>
    </source>
</evidence>
<dbReference type="InterPro" id="IPR050330">
    <property type="entry name" value="Bact_OuterMem_StrucFunc"/>
</dbReference>
<evidence type="ECO:0000259" key="5">
    <source>
        <dbReference type="PROSITE" id="PS51123"/>
    </source>
</evidence>
<proteinExistence type="predicted"/>
<dbReference type="Gene3D" id="3.30.1330.60">
    <property type="entry name" value="OmpA-like domain"/>
    <property type="match status" value="1"/>
</dbReference>
<dbReference type="Gene3D" id="2.60.120.560">
    <property type="entry name" value="Exo-inulinase, domain 1"/>
    <property type="match status" value="1"/>
</dbReference>
<evidence type="ECO:0000256" key="4">
    <source>
        <dbReference type="PROSITE-ProRule" id="PRU00473"/>
    </source>
</evidence>
<dbReference type="InterPro" id="IPR036737">
    <property type="entry name" value="OmpA-like_sf"/>
</dbReference>
<reference evidence="6 7" key="1">
    <citation type="submission" date="2016-07" db="EMBL/GenBank/DDBJ databases">
        <title>Genome analysis of Flavihumibacter stibioxidans YS-17.</title>
        <authorList>
            <person name="Shi K."/>
            <person name="Han Y."/>
            <person name="Wang G."/>
        </authorList>
    </citation>
    <scope>NUCLEOTIDE SEQUENCE [LARGE SCALE GENOMIC DNA]</scope>
    <source>
        <strain evidence="6 7">YS-17</strain>
    </source>
</reference>
<organism evidence="6 7">
    <name type="scientific">Flavihumibacter stibioxidans</name>
    <dbReference type="NCBI Taxonomy" id="1834163"/>
    <lineage>
        <taxon>Bacteria</taxon>
        <taxon>Pseudomonadati</taxon>
        <taxon>Bacteroidota</taxon>
        <taxon>Chitinophagia</taxon>
        <taxon>Chitinophagales</taxon>
        <taxon>Chitinophagaceae</taxon>
        <taxon>Flavihumibacter</taxon>
    </lineage>
</organism>
<comment type="caution">
    <text evidence="6">The sequence shown here is derived from an EMBL/GenBank/DDBJ whole genome shotgun (WGS) entry which is preliminary data.</text>
</comment>
<dbReference type="InterPro" id="IPR006664">
    <property type="entry name" value="OMP_bac"/>
</dbReference>
<sequence>MTKKFIAFTLSILLFTTTGLIAQGVDSFKVYSKFDFIPGEKLIFFEDFSVEAIGDFPARWNTNGSGEIITTNKAPGRWLQIKTDGYYIPETRGGFPENFTVEFDWIPAGKDEDAESSDMELGFYLVSGTMSDPNEGGAVPGVAGNKINFTKNTTYFASYADGEYKVEGNADFELNKNRPYRISVWVQKQRLRIYINETKLIDAPRAMPAGFTYNILRFEVGSASAPMIANLRLAAGLPDLRNKLLTEGKLVSYGIYFDVASDKLKPLSYGTLKEIAQVLSENPGLKIRIVGHTDSDGDDAFNLDLSKRRALSVRNELSKSFGIDVSRIETDGKGETQPFGPNDNPSNKAINRRVEFIRL</sequence>
<feature type="domain" description="OmpA-like" evidence="5">
    <location>
        <begin position="244"/>
        <end position="359"/>
    </location>
</feature>
<protein>
    <recommendedName>
        <fullName evidence="5">OmpA-like domain-containing protein</fullName>
    </recommendedName>
</protein>
<dbReference type="PROSITE" id="PS51123">
    <property type="entry name" value="OMPA_2"/>
    <property type="match status" value="1"/>
</dbReference>